<dbReference type="InterPro" id="IPR041627">
    <property type="entry name" value="AAA_lid_6"/>
</dbReference>
<dbReference type="EMBL" id="JACCJB010000010">
    <property type="protein sequence ID" value="KAF6223319.1"/>
    <property type="molecule type" value="Genomic_DNA"/>
</dbReference>
<feature type="compositionally biased region" description="Polar residues" evidence="6">
    <location>
        <begin position="2168"/>
        <end position="2188"/>
    </location>
</feature>
<keyword evidence="5" id="KW-0175">Coiled coil</keyword>
<evidence type="ECO:0000256" key="5">
    <source>
        <dbReference type="SAM" id="Coils"/>
    </source>
</evidence>
<dbReference type="CDD" id="cd00009">
    <property type="entry name" value="AAA"/>
    <property type="match status" value="3"/>
</dbReference>
<dbReference type="InterPro" id="IPR041679">
    <property type="entry name" value="DNA2/NAM7-like_C"/>
</dbReference>
<evidence type="ECO:0000256" key="3">
    <source>
        <dbReference type="ARBA" id="ARBA00022806"/>
    </source>
</evidence>
<evidence type="ECO:0000256" key="1">
    <source>
        <dbReference type="ARBA" id="ARBA00010378"/>
    </source>
</evidence>
<feature type="coiled-coil region" evidence="5">
    <location>
        <begin position="1164"/>
        <end position="1211"/>
    </location>
</feature>
<feature type="domain" description="AAA+ ATPase" evidence="7">
    <location>
        <begin position="1905"/>
        <end position="2042"/>
    </location>
</feature>
<dbReference type="InterPro" id="IPR047187">
    <property type="entry name" value="SF1_C_Upf1"/>
</dbReference>
<dbReference type="CDD" id="cd18808">
    <property type="entry name" value="SF1_C_Upf1"/>
    <property type="match status" value="1"/>
</dbReference>
<evidence type="ECO:0000256" key="2">
    <source>
        <dbReference type="ARBA" id="ARBA00022741"/>
    </source>
</evidence>
<dbReference type="InterPro" id="IPR027417">
    <property type="entry name" value="P-loop_NTPase"/>
</dbReference>
<feature type="coiled-coil region" evidence="5">
    <location>
        <begin position="2257"/>
        <end position="2312"/>
    </location>
</feature>
<dbReference type="Proteomes" id="UP000593566">
    <property type="component" value="Unassembled WGS sequence"/>
</dbReference>
<dbReference type="RefSeq" id="XP_037152536.1">
    <property type="nucleotide sequence ID" value="XM_037291101.1"/>
</dbReference>
<dbReference type="Pfam" id="PF13086">
    <property type="entry name" value="AAA_11"/>
    <property type="match status" value="1"/>
</dbReference>
<protein>
    <recommendedName>
        <fullName evidence="7">AAA+ ATPase domain-containing protein</fullName>
    </recommendedName>
</protein>
<evidence type="ECO:0000256" key="6">
    <source>
        <dbReference type="SAM" id="MobiDB-lite"/>
    </source>
</evidence>
<dbReference type="FunFam" id="1.10.8.60:FF:000160">
    <property type="entry name" value="WGS project CABT00000000 data, contig 2.55"/>
    <property type="match status" value="1"/>
</dbReference>
<feature type="compositionally biased region" description="Polar residues" evidence="6">
    <location>
        <begin position="2148"/>
        <end position="2158"/>
    </location>
</feature>
<dbReference type="InterPro" id="IPR041677">
    <property type="entry name" value="DNA2/NAM7_AAA_11"/>
</dbReference>
<sequence length="2361" mass="262609">MLSSSSADPSVRTAKLARYFNSILRGDQSLKTTKQAELFIEALCDQPDPPTCIDKVISSSAGLSAVQSSLRFDASASFHNGPAAALIRYIQDPGLKMILGGDYVRQVTRPMVEPPIFWNGFLQSFRNALLNIDSQQCFAWLLHELLCQNSGNSGSYTAIAQDPLIQALLLNSPAFEIRTMGQKIKHTISSLDAPGVDDDGHGPGGRHDNDFADFREIAIHPTADEIRSAEPAFLRRAETLEDPAYEDKRLTMHLENQFRLLREDLLKELRDELQIVLGKKKGRHRGTMVDGLTILGVDCGEPKKRLPWSLRLQCLSDLPELAKVKDKERKDNRLDPTEPANVKNKERKDYLRANQNLFKHQSLACLIVDEDIAAFPTIHRDVDQLARKPPVIALHLRGIASTSKSLLKLKTAQHVKLVQIDTAVFAYEPVLRGLQEIRELSLADELLLWSPDSVPVKPPHAPVALINSLENDPSQDVQDVLQTAKSIRLDEAQMKSLLTGLKQRVSLIQGPPGTGKSFIGALIAKSIYRFTKKIILVVCFTNHALDQFLEDLLDIGIPADEMLRLGGKSTPRTKCMSLYEQSTTYRQTNASWTKINGLKSKIEAHTIRLERAFDRYKSTNLRSADLIEYLEFLPDGEDYYNAFTVPEAEDGSTMVGPGGKAVSDSYLFDRWSNGQDAGIFSDEVPKNAHDIWQMQVSARQASLSSWKLGILKEKVSELYAIAEQYNEAQSELDNMFKKGNAQIIASRRVIACTTTAAAKYTQELQAASRDVVLVEEAGEILESHILTSFGPHTQQLVLIGDHKQLRPKVKNHDLSVEKGDGYDLNRSLFERLILKGFPHQTLTQQHRMRPTISALVRSLTYPDLTDAPRTLIRPDLSGFQNNLMFISHNKPEDDAKDTANGKDMSSISTKQNRFEVDMVLKCVRYLAQQGYGTDNLVVLTPYLGQLKLLKQVLSTENDPVLNDLDTFDLVRAGLMQPASVNANERKIRLATIDNYQGEESDIVVASLTRSNPRHDIGFMSEAERLNVLLSRARNALILIGNPETFLKARKGKDIWTKLWGLLKNGGHVYDGFPVRCERHRETACLLRQPNDFDVECPDGGCKEPCGTMLGCGLHPCPQRCHQLSDHSKVQCEYMLDDKCPKGHERSWQCHKPPRECSKCGAEALRAQKEIQKDLRQREKRAREEQEHIENIAKLDAMLAEERQRLRDAQLSRDRALAVHQKEEDLAGAQAMTLPAFDSLTNAQHGSGGSSGNEASPISTQASSTPSNNRGMQPPDAAKSPAPKWTNRRHSPAKEEWKRQKNLDNARNDAIDSVMDMIGLEEVKLQILRIKAMIEVSMRQNADVSNDRLNISFLGNPGTGKTTVARLYARILASLGALPCSTFVETTGARLAHDGVAGAKKILEGILGTGGGTLFLDEAYQLTEEHNQNAGHQVLDFLLAEMENNVGKIVFILAGYNKNMEKFFEHNPGLTSRVPHTLQFADYQDDELLWMLQQRIEKRYNRRMRIEGGKDGLYMRIVVKRLGRGRGRPGFGNARALETVYSKIAARQAVRLTHERKGGLRPDDFFLYKEDLIGPDPSKAILKCSAWDEMQKMIGLGAVKESLQALIDRISENYYRELKEKAPIEVSLNRVFVGSPGTGKTSVAKLYGQILADLGILSNGEVVVKNPADFIGKFIGHSEANAKAILASAMGKVLIIDEAYMLSTGTADGGSTTDSFKTAVVDTIVAEVQSVPGEDRCVLLLGYEDKMVEMFQNVNPGLSRRFAIQNAFRFEDFTDEDLLKILNLKLKSQDLEATDDGKAVAIEVLSRGRNRPNFGNAGEVENQLGLAKERHQLRQSAKKPSERPSDIVFEPQDFDPDYNRGAHASTNLDKLFEDVVGCEDIVAKLGGYQQIARGMKAKGLDPRGMIPTTFLFKGPPGTGKTTTARKVGQIYYDLGFLAEVEVVECSASDLIGQYVGQTGPKTRAQLDKALGKVLFIDEAYRLAEGNFATEAINELVDQLTKPKYMDKLLVVLAGYAQEINQLISINPGLSSRFPEEITFKHLSPRQCLEVLELTIKKQNIQTPALTDPDSQIHGKMVGLLKKFSALPSWGNARDMKTLAKTLVGSVFKANASSSNALAISEDDVFRLTKAMLEERQERCANRPTILPFRTTQKAADQSQAPPPPPAPTEGSSTQADQTTSPSNESPDPTENQDTDADGECEGENSAPQKPNTARDAGVSDAIWTQLQTDIAAAEAEPEISDEAFWHLEDVASTTWETAHQAELAFQRLREKKARDEADAQRLKRLQEEARMEQEKAAREREQAKADLERMRIRQIMQKREEAVQDRLRNLGVCCQGFQWIKQAGGYRCAGGAHYVGNDRLGV</sequence>
<dbReference type="GO" id="GO:0004386">
    <property type="term" value="F:helicase activity"/>
    <property type="evidence" value="ECO:0007669"/>
    <property type="project" value="InterPro"/>
</dbReference>
<feature type="domain" description="AAA+ ATPase" evidence="7">
    <location>
        <begin position="1626"/>
        <end position="1886"/>
    </location>
</feature>
<name>A0A8H6CGY5_9LECA</name>
<dbReference type="Gene3D" id="3.40.50.300">
    <property type="entry name" value="P-loop containing nucleotide triphosphate hydrolases"/>
    <property type="match status" value="6"/>
</dbReference>
<dbReference type="SUPFAM" id="SSF52540">
    <property type="entry name" value="P-loop containing nucleoside triphosphate hydrolases"/>
    <property type="match status" value="4"/>
</dbReference>
<evidence type="ECO:0000259" key="7">
    <source>
        <dbReference type="SMART" id="SM00382"/>
    </source>
</evidence>
<comment type="similarity">
    <text evidence="1">Belongs to the CbxX/CfxQ family.</text>
</comment>
<proteinExistence type="inferred from homology"/>
<feature type="compositionally biased region" description="Acidic residues" evidence="6">
    <location>
        <begin position="2189"/>
        <end position="2201"/>
    </location>
</feature>
<dbReference type="SMART" id="SM00382">
    <property type="entry name" value="AAA"/>
    <property type="match status" value="4"/>
</dbReference>
<dbReference type="InterPro" id="IPR000641">
    <property type="entry name" value="CbxX/CfxQ"/>
</dbReference>
<keyword evidence="3" id="KW-0378">Hydrolase</keyword>
<dbReference type="InterPro" id="IPR003959">
    <property type="entry name" value="ATPase_AAA_core"/>
</dbReference>
<comment type="caution">
    <text evidence="8">The sequence shown here is derived from an EMBL/GenBank/DDBJ whole genome shotgun (WGS) entry which is preliminary data.</text>
</comment>
<evidence type="ECO:0000313" key="8">
    <source>
        <dbReference type="EMBL" id="KAF6223319.1"/>
    </source>
</evidence>
<dbReference type="Gene3D" id="1.10.8.60">
    <property type="match status" value="2"/>
</dbReference>
<feature type="domain" description="AAA+ ATPase" evidence="7">
    <location>
        <begin position="1346"/>
        <end position="1479"/>
    </location>
</feature>
<evidence type="ECO:0000313" key="9">
    <source>
        <dbReference type="Proteomes" id="UP000593566"/>
    </source>
</evidence>
<feature type="region of interest" description="Disordered" evidence="6">
    <location>
        <begin position="2137"/>
        <end position="2215"/>
    </location>
</feature>
<feature type="region of interest" description="Disordered" evidence="6">
    <location>
        <begin position="1239"/>
        <end position="1303"/>
    </location>
</feature>
<gene>
    <name evidence="8" type="ORF">HO133_000161</name>
</gene>
<dbReference type="CDD" id="cd17936">
    <property type="entry name" value="EEXXEc_NFX1"/>
    <property type="match status" value="1"/>
</dbReference>
<accession>A0A8H6CGY5</accession>
<dbReference type="PRINTS" id="PR00819">
    <property type="entry name" value="CBXCFQXSUPER"/>
</dbReference>
<dbReference type="GeneID" id="59328580"/>
<dbReference type="FunFam" id="3.40.50.300:FF:000216">
    <property type="entry name" value="Type VII secretion ATPase EccA"/>
    <property type="match status" value="3"/>
</dbReference>
<dbReference type="FunFam" id="3.40.50.300:FF:001660">
    <property type="entry name" value="NF-X1 finger and helicase protein, putative"/>
    <property type="match status" value="1"/>
</dbReference>
<dbReference type="Pfam" id="PF13087">
    <property type="entry name" value="AAA_12"/>
    <property type="match status" value="1"/>
</dbReference>
<dbReference type="Pfam" id="PF17866">
    <property type="entry name" value="AAA_lid_6"/>
    <property type="match status" value="1"/>
</dbReference>
<dbReference type="GO" id="GO:0016887">
    <property type="term" value="F:ATP hydrolysis activity"/>
    <property type="evidence" value="ECO:0007669"/>
    <property type="project" value="InterPro"/>
</dbReference>
<dbReference type="PANTHER" id="PTHR43392:SF2">
    <property type="entry name" value="AAA-TYPE ATPASE FAMILY PROTEIN _ ANKYRIN REPEAT FAMILY PROTEIN"/>
    <property type="match status" value="1"/>
</dbReference>
<feature type="compositionally biased region" description="Polar residues" evidence="6">
    <location>
        <begin position="1251"/>
        <end position="1270"/>
    </location>
</feature>
<dbReference type="InterPro" id="IPR050773">
    <property type="entry name" value="CbxX/CfxQ_RuBisCO_ESX"/>
</dbReference>
<dbReference type="InterPro" id="IPR003593">
    <property type="entry name" value="AAA+_ATPase"/>
</dbReference>
<feature type="compositionally biased region" description="Basic and acidic residues" evidence="6">
    <location>
        <begin position="326"/>
        <end position="336"/>
    </location>
</feature>
<reference evidence="8 9" key="1">
    <citation type="journal article" date="2020" name="Genomics">
        <title>Complete, high-quality genomes from long-read metagenomic sequencing of two wolf lichen thalli reveals enigmatic genome architecture.</title>
        <authorList>
            <person name="McKenzie S.K."/>
            <person name="Walston R.F."/>
            <person name="Allen J.L."/>
        </authorList>
    </citation>
    <scope>NUCLEOTIDE SEQUENCE [LARGE SCALE GENOMIC DNA]</scope>
    <source>
        <strain evidence="8">WasteWater1</strain>
    </source>
</reference>
<evidence type="ECO:0000256" key="4">
    <source>
        <dbReference type="ARBA" id="ARBA00022840"/>
    </source>
</evidence>
<organism evidence="8 9">
    <name type="scientific">Letharia lupina</name>
    <dbReference type="NCBI Taxonomy" id="560253"/>
    <lineage>
        <taxon>Eukaryota</taxon>
        <taxon>Fungi</taxon>
        <taxon>Dikarya</taxon>
        <taxon>Ascomycota</taxon>
        <taxon>Pezizomycotina</taxon>
        <taxon>Lecanoromycetes</taxon>
        <taxon>OSLEUM clade</taxon>
        <taxon>Lecanoromycetidae</taxon>
        <taxon>Lecanorales</taxon>
        <taxon>Lecanorineae</taxon>
        <taxon>Parmeliaceae</taxon>
        <taxon>Letharia</taxon>
    </lineage>
</organism>
<feature type="domain" description="AAA+ ATPase" evidence="7">
    <location>
        <begin position="502"/>
        <end position="820"/>
    </location>
</feature>
<keyword evidence="3" id="KW-0347">Helicase</keyword>
<keyword evidence="4" id="KW-0067">ATP-binding</keyword>
<dbReference type="PANTHER" id="PTHR43392">
    <property type="entry name" value="AAA-TYPE ATPASE FAMILY PROTEIN / ANKYRIN REPEAT FAMILY PROTEIN"/>
    <property type="match status" value="1"/>
</dbReference>
<feature type="region of interest" description="Disordered" evidence="6">
    <location>
        <begin position="1832"/>
        <end position="1859"/>
    </location>
</feature>
<dbReference type="Pfam" id="PF00004">
    <property type="entry name" value="AAA"/>
    <property type="match status" value="3"/>
</dbReference>
<dbReference type="GO" id="GO:0005524">
    <property type="term" value="F:ATP binding"/>
    <property type="evidence" value="ECO:0007669"/>
    <property type="project" value="UniProtKB-KW"/>
</dbReference>
<feature type="compositionally biased region" description="Basic and acidic residues" evidence="6">
    <location>
        <begin position="1291"/>
        <end position="1303"/>
    </location>
</feature>
<dbReference type="CDD" id="cd06008">
    <property type="entry name" value="NF-X1-zinc-finger"/>
    <property type="match status" value="1"/>
</dbReference>
<keyword evidence="9" id="KW-1185">Reference proteome</keyword>
<feature type="region of interest" description="Disordered" evidence="6">
    <location>
        <begin position="326"/>
        <end position="346"/>
    </location>
</feature>
<keyword evidence="2" id="KW-0547">Nucleotide-binding</keyword>